<evidence type="ECO:0000313" key="2">
    <source>
        <dbReference type="EMBL" id="KAK1627950.1"/>
    </source>
</evidence>
<gene>
    <name evidence="2" type="ORF">QYE76_002265</name>
</gene>
<dbReference type="Proteomes" id="UP001231189">
    <property type="component" value="Unassembled WGS sequence"/>
</dbReference>
<proteinExistence type="predicted"/>
<name>A0AAD8RM74_LOLMU</name>
<dbReference type="InterPro" id="IPR055411">
    <property type="entry name" value="LRR_FXL15/At3g58940/PEG3-like"/>
</dbReference>
<dbReference type="PANTHER" id="PTHR31900:SF30">
    <property type="entry name" value="SUPERFAMILY PROTEIN, PUTATIVE-RELATED"/>
    <property type="match status" value="1"/>
</dbReference>
<feature type="domain" description="F-box/LRR-repeat protein 15/At3g58940/PEG3-like LRR" evidence="1">
    <location>
        <begin position="46"/>
        <end position="166"/>
    </location>
</feature>
<dbReference type="EMBL" id="JAUUTY010000005">
    <property type="protein sequence ID" value="KAK1627950.1"/>
    <property type="molecule type" value="Genomic_DNA"/>
</dbReference>
<dbReference type="AlphaFoldDB" id="A0AAD8RM74"/>
<dbReference type="Pfam" id="PF24758">
    <property type="entry name" value="LRR_At5g56370"/>
    <property type="match status" value="1"/>
</dbReference>
<accession>A0AAD8RM74</accession>
<dbReference type="Gene3D" id="3.80.10.10">
    <property type="entry name" value="Ribonuclease Inhibitor"/>
    <property type="match status" value="1"/>
</dbReference>
<dbReference type="InterPro" id="IPR050232">
    <property type="entry name" value="FBL13/AtMIF1-like"/>
</dbReference>
<protein>
    <recommendedName>
        <fullName evidence="1">F-box/LRR-repeat protein 15/At3g58940/PEG3-like LRR domain-containing protein</fullName>
    </recommendedName>
</protein>
<sequence>MVASGVMSSTLAPLVLPHYISPPSTFNVLLGSSASSYLDQLHAGRLDDWLIVLSRRAVEVFNLISVDGLIVLPSAIFSCGRLTVLRLYGCALPLLPAGFQGFPELRNLALINVRFQANGEYQQLEEIIATSPSLEKLLLWDVEIAGDFTEWVIQAPNLRDLNIRSAGDLGWNIGELPSLHSADIDIRDYLPDRDFAKFLAGFASVTKLVLCTLHSPVHANALNLAYLINIDNYAHFL</sequence>
<comment type="caution">
    <text evidence="2">The sequence shown here is derived from an EMBL/GenBank/DDBJ whole genome shotgun (WGS) entry which is preliminary data.</text>
</comment>
<dbReference type="PANTHER" id="PTHR31900">
    <property type="entry name" value="F-BOX/RNI SUPERFAMILY PROTEIN-RELATED"/>
    <property type="match status" value="1"/>
</dbReference>
<keyword evidence="3" id="KW-1185">Reference proteome</keyword>
<dbReference type="InterPro" id="IPR032675">
    <property type="entry name" value="LRR_dom_sf"/>
</dbReference>
<dbReference type="SUPFAM" id="SSF52047">
    <property type="entry name" value="RNI-like"/>
    <property type="match status" value="1"/>
</dbReference>
<organism evidence="2 3">
    <name type="scientific">Lolium multiflorum</name>
    <name type="common">Italian ryegrass</name>
    <name type="synonym">Lolium perenne subsp. multiflorum</name>
    <dbReference type="NCBI Taxonomy" id="4521"/>
    <lineage>
        <taxon>Eukaryota</taxon>
        <taxon>Viridiplantae</taxon>
        <taxon>Streptophyta</taxon>
        <taxon>Embryophyta</taxon>
        <taxon>Tracheophyta</taxon>
        <taxon>Spermatophyta</taxon>
        <taxon>Magnoliopsida</taxon>
        <taxon>Liliopsida</taxon>
        <taxon>Poales</taxon>
        <taxon>Poaceae</taxon>
        <taxon>BOP clade</taxon>
        <taxon>Pooideae</taxon>
        <taxon>Poodae</taxon>
        <taxon>Poeae</taxon>
        <taxon>Poeae Chloroplast Group 2 (Poeae type)</taxon>
        <taxon>Loliodinae</taxon>
        <taxon>Loliinae</taxon>
        <taxon>Lolium</taxon>
    </lineage>
</organism>
<evidence type="ECO:0000259" key="1">
    <source>
        <dbReference type="Pfam" id="PF24758"/>
    </source>
</evidence>
<reference evidence="2" key="1">
    <citation type="submission" date="2023-07" db="EMBL/GenBank/DDBJ databases">
        <title>A chromosome-level genome assembly of Lolium multiflorum.</title>
        <authorList>
            <person name="Chen Y."/>
            <person name="Copetti D."/>
            <person name="Kolliker R."/>
            <person name="Studer B."/>
        </authorList>
    </citation>
    <scope>NUCLEOTIDE SEQUENCE</scope>
    <source>
        <strain evidence="2">02402/16</strain>
        <tissue evidence="2">Leaf</tissue>
    </source>
</reference>
<evidence type="ECO:0000313" key="3">
    <source>
        <dbReference type="Proteomes" id="UP001231189"/>
    </source>
</evidence>